<sequence length="966" mass="104944">MLQINMADVIAVLNSIAPHLIAIGIVLALAVIITVAVNRRTVADTATRKLVHAESWLAVMVAAVAAVSMMLFGPLATLLNNASTERYMLSGETVAAANDLAEEVQSEGITLLKNDDGNLPLQNTKVNVFGWASTNPVYGGTGSGSMNATYPTVSVLQGMANAGLETNEELSEFYTDYRADRPVVGFWDPDWTLPEPPASSYGEELMGNARDFSDQAVIVITRVGGEMADLPTDMTADGVIYTDNSTEYADFAEGEHILQLSQSERDMVDLVTSNFENVTFVYNGANAFELGFVDDYPQIKSVIWCPPAGQTGFTALGEILAGTVNPSGKTSDTFVYDLTATPTWNNFGDFHYDNMDDYAVDYLDFRGVETHNTPTFVNYVEGIYVGYRYYETAADEGAIDYESTVQYPFGYGLSYTTFSQEMGDVTYSDGTVSFDVTVTNTGDVAGKDVVEVYYNPPYVNGGIEKASANLVAFDKTDELEPGESQTVSISFDDDDMASYDENDAQAWVLEAGDYGISIRSDSHNVLDEATVTVPETITYDSEDNTHNGDQTVATNQFGYAEGDVTYLSRADHFANYDEATAAPATYSMSEESMAMFLNNDNYDPTEYDDPDDAMPTTGADNGVRLADLRGADYDDPQWDQLLDQLTFDEMDNLIANGGYGNAAIDSIGKIALVDLDGPAALNNNFTGVGSIGFPASVAFACTWNVDLATEFGDMMGRMARELNATGWYAPSINNHRSAFAGRNFEYFSEDPTLAGVMASGEVAGAQAQGVYAFVKHFALNDQEANRQSMLCTWATEQSIREIYMKPFEITVKDGGTTAIMSAYNYIGPVYAGASANLLTTVLRDEWGYQGVVISDYFLGQGYQNADQMVRAGNDFMLATTDITNHITDESATSVIAMRQATKNLLYTAVNSWAYENGEPESATPIWQTITYVVIGVAAVLFVGLEVLAVKRYLSRRAAARNADARG</sequence>
<evidence type="ECO:0000256" key="2">
    <source>
        <dbReference type="ARBA" id="ARBA00022801"/>
    </source>
</evidence>
<feature type="transmembrane region" description="Helical" evidence="3">
    <location>
        <begin position="57"/>
        <end position="79"/>
    </location>
</feature>
<keyword evidence="2 5" id="KW-0378">Hydrolase</keyword>
<keyword evidence="3" id="KW-0812">Transmembrane</keyword>
<dbReference type="EMBL" id="JAHBBD010000021">
    <property type="protein sequence ID" value="MBW3083429.1"/>
    <property type="molecule type" value="Genomic_DNA"/>
</dbReference>
<dbReference type="RefSeq" id="WP_219082569.1">
    <property type="nucleotide sequence ID" value="NZ_JAHBBD010000021.1"/>
</dbReference>
<dbReference type="PANTHER" id="PTHR42715">
    <property type="entry name" value="BETA-GLUCOSIDASE"/>
    <property type="match status" value="1"/>
</dbReference>
<comment type="similarity">
    <text evidence="1">Belongs to the glycosyl hydrolase 3 family.</text>
</comment>
<dbReference type="InterPro" id="IPR026891">
    <property type="entry name" value="Fn3-like"/>
</dbReference>
<accession>A0ABS6WBI6</accession>
<dbReference type="InterPro" id="IPR001764">
    <property type="entry name" value="Glyco_hydro_3_N"/>
</dbReference>
<evidence type="ECO:0000256" key="3">
    <source>
        <dbReference type="SAM" id="Phobius"/>
    </source>
</evidence>
<dbReference type="Pfam" id="PF00933">
    <property type="entry name" value="Glyco_hydro_3"/>
    <property type="match status" value="1"/>
</dbReference>
<comment type="caution">
    <text evidence="5">The sequence shown here is derived from an EMBL/GenBank/DDBJ whole genome shotgun (WGS) entry which is preliminary data.</text>
</comment>
<keyword evidence="6" id="KW-1185">Reference proteome</keyword>
<feature type="domain" description="Fibronectin type III-like" evidence="4">
    <location>
        <begin position="448"/>
        <end position="522"/>
    </location>
</feature>
<dbReference type="InterPro" id="IPR050288">
    <property type="entry name" value="Cellulose_deg_GH3"/>
</dbReference>
<dbReference type="Pfam" id="PF14310">
    <property type="entry name" value="Fn3-like"/>
    <property type="match status" value="1"/>
</dbReference>
<dbReference type="Pfam" id="PF01915">
    <property type="entry name" value="Glyco_hydro_3_C"/>
    <property type="match status" value="1"/>
</dbReference>
<dbReference type="InterPro" id="IPR002772">
    <property type="entry name" value="Glyco_hydro_3_C"/>
</dbReference>
<name>A0ABS6WBI6_9BIFI</name>
<dbReference type="Proteomes" id="UP000812844">
    <property type="component" value="Unassembled WGS sequence"/>
</dbReference>
<dbReference type="SMART" id="SM01217">
    <property type="entry name" value="Fn3_like"/>
    <property type="match status" value="1"/>
</dbReference>
<keyword evidence="3" id="KW-1133">Transmembrane helix</keyword>
<feature type="transmembrane region" description="Helical" evidence="3">
    <location>
        <begin position="16"/>
        <end position="37"/>
    </location>
</feature>
<dbReference type="GO" id="GO:0016787">
    <property type="term" value="F:hydrolase activity"/>
    <property type="evidence" value="ECO:0007669"/>
    <property type="project" value="UniProtKB-KW"/>
</dbReference>
<evidence type="ECO:0000256" key="1">
    <source>
        <dbReference type="ARBA" id="ARBA00005336"/>
    </source>
</evidence>
<gene>
    <name evidence="5" type="ORF">KIH73_08645</name>
</gene>
<reference evidence="5 6" key="1">
    <citation type="submission" date="2021-05" db="EMBL/GenBank/DDBJ databases">
        <title>Phylogenetic classification of ten novel species belonging to the genus Bifidobacterium comprising B. colchicus sp. nov., B. abeli sp. nov., B. bicoloris sp. nov., B. guerezis sp. nov., B. rosaliae sp. nov., B. santillanensis sp. nov., B. argentati sp. nov., B. amazzoni sp. nov., B. pluviali sp. nov., and B. pinnaculum sp. nov.</title>
        <authorList>
            <person name="Lugli G.A."/>
            <person name="Ruiz Garcia L."/>
            <person name="Margolles A."/>
            <person name="Ventura M."/>
        </authorList>
    </citation>
    <scope>NUCLEOTIDE SEQUENCE [LARGE SCALE GENOMIC DNA]</scope>
    <source>
        <strain evidence="5 6">6T3</strain>
    </source>
</reference>
<organism evidence="5 6">
    <name type="scientific">Bifidobacterium phasiani</name>
    <dbReference type="NCBI Taxonomy" id="2834431"/>
    <lineage>
        <taxon>Bacteria</taxon>
        <taxon>Bacillati</taxon>
        <taxon>Actinomycetota</taxon>
        <taxon>Actinomycetes</taxon>
        <taxon>Bifidobacteriales</taxon>
        <taxon>Bifidobacteriaceae</taxon>
        <taxon>Bifidobacterium</taxon>
    </lineage>
</organism>
<dbReference type="PANTHER" id="PTHR42715:SF10">
    <property type="entry name" value="BETA-GLUCOSIDASE"/>
    <property type="match status" value="1"/>
</dbReference>
<evidence type="ECO:0000313" key="6">
    <source>
        <dbReference type="Proteomes" id="UP000812844"/>
    </source>
</evidence>
<evidence type="ECO:0000313" key="5">
    <source>
        <dbReference type="EMBL" id="MBW3083429.1"/>
    </source>
</evidence>
<proteinExistence type="inferred from homology"/>
<protein>
    <submittedName>
        <fullName evidence="5">Glycoside hydrolase family 3 C-terminal domain-containing protein</fullName>
    </submittedName>
</protein>
<keyword evidence="3" id="KW-0472">Membrane</keyword>
<evidence type="ECO:0000259" key="4">
    <source>
        <dbReference type="SMART" id="SM01217"/>
    </source>
</evidence>
<feature type="transmembrane region" description="Helical" evidence="3">
    <location>
        <begin position="929"/>
        <end position="949"/>
    </location>
</feature>